<organism evidence="1 2">
    <name type="scientific">Puccinia striiformis f. sp. tritici</name>
    <dbReference type="NCBI Taxonomy" id="168172"/>
    <lineage>
        <taxon>Eukaryota</taxon>
        <taxon>Fungi</taxon>
        <taxon>Dikarya</taxon>
        <taxon>Basidiomycota</taxon>
        <taxon>Pucciniomycotina</taxon>
        <taxon>Pucciniomycetes</taxon>
        <taxon>Pucciniales</taxon>
        <taxon>Pucciniaceae</taxon>
        <taxon>Puccinia</taxon>
    </lineage>
</organism>
<keyword evidence="2" id="KW-1185">Reference proteome</keyword>
<dbReference type="Proteomes" id="UP001060170">
    <property type="component" value="Chromosome 12"/>
</dbReference>
<name>A0ACC0E064_9BASI</name>
<dbReference type="EMBL" id="CM045876">
    <property type="protein sequence ID" value="KAI7942342.1"/>
    <property type="molecule type" value="Genomic_DNA"/>
</dbReference>
<evidence type="ECO:0000313" key="1">
    <source>
        <dbReference type="EMBL" id="KAI7942342.1"/>
    </source>
</evidence>
<gene>
    <name evidence="1" type="ORF">MJO28_012369</name>
</gene>
<reference evidence="2" key="2">
    <citation type="journal article" date="2018" name="Mol. Plant Microbe Interact.">
        <title>Genome sequence resources for the wheat stripe rust pathogen (Puccinia striiformis f. sp. tritici) and the barley stripe rust pathogen (Puccinia striiformis f. sp. hordei).</title>
        <authorList>
            <person name="Xia C."/>
            <person name="Wang M."/>
            <person name="Yin C."/>
            <person name="Cornejo O.E."/>
            <person name="Hulbert S.H."/>
            <person name="Chen X."/>
        </authorList>
    </citation>
    <scope>NUCLEOTIDE SEQUENCE [LARGE SCALE GENOMIC DNA]</scope>
    <source>
        <strain evidence="2">93-210</strain>
    </source>
</reference>
<sequence>MRRISVEGRRTGNEKPRFQAPSSPAVGRRGKSNGTARLPQSSSHSTTIITLKLTTNLTSQMKNIHILSSAQRQSPSSTTLKLTHYRTHHTAHRTDKLQYPIPSFNYTDLRLNHDLIHPLRTTRTAFHRSVSPSSHHSIHPRRRLFQSSPPRKDVIESTCILLTLKEILLFGFGVFSCSIPIFKTFLLSLTRGTLVVLPFWYRWKLARYFPRASRTLLTIPLFAMCLVIAIGIDQSPRTHRWRLLLMSEAEEMEWSHRRFEEIVASDGHLIVGPQDPRTQMVKEICDRLMTALDLDSTVSAAAWPRSTDLEEERRTGRRVEPSRKDIKSSAITGSDLLPWKPESSNPEKKLESDDWELFIIDLPRINAFVLPTKKIFVYTGLLELIKNSEELAAAVIAHEVSHVVERHSFENLGFSALSAVVFDAMRGISYALTISFPVVSDGLAFCINYLNDVVVQKAYSRKLETEADELGLMIMARAGYDPGAALKLWNLLNQLEEDQRTSNNNSSIGWAERIPWTRTHPTCKDRELTIQKALPKAMKFFQQPLSFQSTPAAISLAKDPSA</sequence>
<accession>A0ACC0E064</accession>
<comment type="caution">
    <text evidence="1">The sequence shown here is derived from an EMBL/GenBank/DDBJ whole genome shotgun (WGS) entry which is preliminary data.</text>
</comment>
<proteinExistence type="predicted"/>
<evidence type="ECO:0000313" key="2">
    <source>
        <dbReference type="Proteomes" id="UP001060170"/>
    </source>
</evidence>
<reference evidence="2" key="1">
    <citation type="journal article" date="2018" name="BMC Genomics">
        <title>Genomic insights into host adaptation between the wheat stripe rust pathogen (Puccinia striiformis f. sp. tritici) and the barley stripe rust pathogen (Puccinia striiformis f. sp. hordei).</title>
        <authorList>
            <person name="Xia C."/>
            <person name="Wang M."/>
            <person name="Yin C."/>
            <person name="Cornejo O.E."/>
            <person name="Hulbert S.H."/>
            <person name="Chen X."/>
        </authorList>
    </citation>
    <scope>NUCLEOTIDE SEQUENCE [LARGE SCALE GENOMIC DNA]</scope>
    <source>
        <strain evidence="2">93-210</strain>
    </source>
</reference>
<reference evidence="1 2" key="3">
    <citation type="journal article" date="2022" name="Microbiol. Spectr.">
        <title>Folding features and dynamics of 3D genome architecture in plant fungal pathogens.</title>
        <authorList>
            <person name="Xia C."/>
        </authorList>
    </citation>
    <scope>NUCLEOTIDE SEQUENCE [LARGE SCALE GENOMIC DNA]</scope>
    <source>
        <strain evidence="1 2">93-210</strain>
    </source>
</reference>
<protein>
    <submittedName>
        <fullName evidence="1">Uncharacterized protein</fullName>
    </submittedName>
</protein>